<comment type="caution">
    <text evidence="7">The sequence shown here is derived from an EMBL/GenBank/DDBJ whole genome shotgun (WGS) entry which is preliminary data.</text>
</comment>
<evidence type="ECO:0000256" key="5">
    <source>
        <dbReference type="SAM" id="SignalP"/>
    </source>
</evidence>
<dbReference type="GO" id="GO:1901678">
    <property type="term" value="P:iron coordination entity transport"/>
    <property type="evidence" value="ECO:0007669"/>
    <property type="project" value="UniProtKB-ARBA"/>
</dbReference>
<dbReference type="PANTHER" id="PTHR30532:SF1">
    <property type="entry name" value="IRON(3+)-HYDROXAMATE-BINDING PROTEIN FHUD"/>
    <property type="match status" value="1"/>
</dbReference>
<sequence>MKNTRRSLFAIIALILVSVLAACGSSANNEAPATAATDAPSPAAEEATVRTLTDAAGHEVEVPVHPKRIIAAFMEDPLAALDMKPVAQWGVAGVPQQYLQDKLAGIPVLKMDNGLQPEEVFSYNPDLIIFLTADYVKDGYDQFAKIAPTFILSDNANDWRGNLQKLGTLLNEEDAAQKAVATYDEKLKLAKEQLGSLIEGKTAVLLQPVGENFKLFGPGFYGGAMLYDELGFQKPDMLKGDYDAYSIETLAQLDKVDYIFLLSGEGREKPPADNPLWKGLPAVKGGNVFAADSGHWFNNNSIANGLIIDDVLKYVHE</sequence>
<evidence type="ECO:0000313" key="7">
    <source>
        <dbReference type="EMBL" id="GGG72729.1"/>
    </source>
</evidence>
<dbReference type="RefSeq" id="WP_188890078.1">
    <property type="nucleotide sequence ID" value="NZ_BMHY01000005.1"/>
</dbReference>
<feature type="signal peptide" evidence="5">
    <location>
        <begin position="1"/>
        <end position="21"/>
    </location>
</feature>
<evidence type="ECO:0000256" key="2">
    <source>
        <dbReference type="ARBA" id="ARBA00008814"/>
    </source>
</evidence>
<dbReference type="InterPro" id="IPR051313">
    <property type="entry name" value="Bact_iron-sidero_bind"/>
</dbReference>
<dbReference type="GO" id="GO:0030288">
    <property type="term" value="C:outer membrane-bounded periplasmic space"/>
    <property type="evidence" value="ECO:0007669"/>
    <property type="project" value="TreeGrafter"/>
</dbReference>
<organism evidence="7 8">
    <name type="scientific">Paenibacillus radicis</name>
    <name type="common">ex Gao et al. 2016</name>
    <dbReference type="NCBI Taxonomy" id="1737354"/>
    <lineage>
        <taxon>Bacteria</taxon>
        <taxon>Bacillati</taxon>
        <taxon>Bacillota</taxon>
        <taxon>Bacilli</taxon>
        <taxon>Bacillales</taxon>
        <taxon>Paenibacillaceae</taxon>
        <taxon>Paenibacillus</taxon>
    </lineage>
</organism>
<name>A0A917HAB8_9BACL</name>
<dbReference type="PANTHER" id="PTHR30532">
    <property type="entry name" value="IRON III DICITRATE-BINDING PERIPLASMIC PROTEIN"/>
    <property type="match status" value="1"/>
</dbReference>
<dbReference type="Gene3D" id="3.40.50.1980">
    <property type="entry name" value="Nitrogenase molybdenum iron protein domain"/>
    <property type="match status" value="2"/>
</dbReference>
<keyword evidence="3" id="KW-0813">Transport</keyword>
<dbReference type="EMBL" id="BMHY01000005">
    <property type="protein sequence ID" value="GGG72729.1"/>
    <property type="molecule type" value="Genomic_DNA"/>
</dbReference>
<reference evidence="7 8" key="1">
    <citation type="journal article" date="2014" name="Int. J. Syst. Evol. Microbiol.">
        <title>Complete genome sequence of Corynebacterium casei LMG S-19264T (=DSM 44701T), isolated from a smear-ripened cheese.</title>
        <authorList>
            <consortium name="US DOE Joint Genome Institute (JGI-PGF)"/>
            <person name="Walter F."/>
            <person name="Albersmeier A."/>
            <person name="Kalinowski J."/>
            <person name="Ruckert C."/>
        </authorList>
    </citation>
    <scope>NUCLEOTIDE SEQUENCE [LARGE SCALE GENOMIC DNA]</scope>
    <source>
        <strain evidence="7 8">CGMCC 1.15286</strain>
    </source>
</reference>
<feature type="domain" description="Fe/B12 periplasmic-binding" evidence="6">
    <location>
        <begin position="68"/>
        <end position="317"/>
    </location>
</feature>
<feature type="chain" id="PRO_5038649130" evidence="5">
    <location>
        <begin position="22"/>
        <end position="317"/>
    </location>
</feature>
<dbReference type="AlphaFoldDB" id="A0A917HAB8"/>
<dbReference type="InterPro" id="IPR002491">
    <property type="entry name" value="ABC_transptr_periplasmic_BD"/>
</dbReference>
<evidence type="ECO:0000256" key="3">
    <source>
        <dbReference type="ARBA" id="ARBA00022448"/>
    </source>
</evidence>
<accession>A0A917HAB8</accession>
<gene>
    <name evidence="7" type="primary">feuA</name>
    <name evidence="7" type="ORF">GCM10010918_30800</name>
</gene>
<keyword evidence="4 5" id="KW-0732">Signal</keyword>
<protein>
    <submittedName>
        <fullName evidence="7">Ferrichrome ABC transporter substrate-binding protein</fullName>
    </submittedName>
</protein>
<dbReference type="Pfam" id="PF01497">
    <property type="entry name" value="Peripla_BP_2"/>
    <property type="match status" value="1"/>
</dbReference>
<dbReference type="SUPFAM" id="SSF53807">
    <property type="entry name" value="Helical backbone' metal receptor"/>
    <property type="match status" value="1"/>
</dbReference>
<evidence type="ECO:0000256" key="1">
    <source>
        <dbReference type="ARBA" id="ARBA00004196"/>
    </source>
</evidence>
<evidence type="ECO:0000259" key="6">
    <source>
        <dbReference type="PROSITE" id="PS50983"/>
    </source>
</evidence>
<dbReference type="Proteomes" id="UP000600247">
    <property type="component" value="Unassembled WGS sequence"/>
</dbReference>
<comment type="similarity">
    <text evidence="2">Belongs to the bacterial solute-binding protein 8 family.</text>
</comment>
<evidence type="ECO:0000313" key="8">
    <source>
        <dbReference type="Proteomes" id="UP000600247"/>
    </source>
</evidence>
<evidence type="ECO:0000256" key="4">
    <source>
        <dbReference type="ARBA" id="ARBA00022729"/>
    </source>
</evidence>
<proteinExistence type="inferred from homology"/>
<keyword evidence="8" id="KW-1185">Reference proteome</keyword>
<dbReference type="PROSITE" id="PS50983">
    <property type="entry name" value="FE_B12_PBP"/>
    <property type="match status" value="1"/>
</dbReference>
<dbReference type="PROSITE" id="PS51257">
    <property type="entry name" value="PROKAR_LIPOPROTEIN"/>
    <property type="match status" value="1"/>
</dbReference>
<comment type="subcellular location">
    <subcellularLocation>
        <location evidence="1">Cell envelope</location>
    </subcellularLocation>
</comment>